<keyword evidence="2" id="KW-1185">Reference proteome</keyword>
<name>A0A2P4WX46_9STRA</name>
<dbReference type="Gene3D" id="2.40.50.40">
    <property type="match status" value="1"/>
</dbReference>
<dbReference type="SUPFAM" id="SSF54160">
    <property type="entry name" value="Chromo domain-like"/>
    <property type="match status" value="1"/>
</dbReference>
<sequence length="90" mass="10056">MARVFASTWLNVTGAFREFASNQGIMLGVDGFTGHIYSTGASRWEMLVKWSGLQEIEASWEPLESLRAEVHMKVCGYASTTGDEEKPLQR</sequence>
<evidence type="ECO:0000313" key="2">
    <source>
        <dbReference type="Proteomes" id="UP000237271"/>
    </source>
</evidence>
<reference evidence="1 2" key="1">
    <citation type="journal article" date="2017" name="Genome Biol. Evol.">
        <title>Phytophthora megakarya and P. palmivora, closely related causal agents of cacao black pod rot, underwent increases in genome sizes and gene numbers by different mechanisms.</title>
        <authorList>
            <person name="Ali S.S."/>
            <person name="Shao J."/>
            <person name="Lary D.J."/>
            <person name="Kronmiller B."/>
            <person name="Shen D."/>
            <person name="Strem M.D."/>
            <person name="Amoako-Attah I."/>
            <person name="Akrofi A.Y."/>
            <person name="Begoude B.A."/>
            <person name="Ten Hoopen G.M."/>
            <person name="Coulibaly K."/>
            <person name="Kebe B.I."/>
            <person name="Melnick R.L."/>
            <person name="Guiltinan M.J."/>
            <person name="Tyler B.M."/>
            <person name="Meinhardt L.W."/>
            <person name="Bailey B.A."/>
        </authorList>
    </citation>
    <scope>NUCLEOTIDE SEQUENCE [LARGE SCALE GENOMIC DNA]</scope>
    <source>
        <strain evidence="2">sbr112.9</strain>
    </source>
</reference>
<dbReference type="AlphaFoldDB" id="A0A2P4WX46"/>
<accession>A0A2P4WX46</accession>
<gene>
    <name evidence="1" type="ORF">PHPALM_37568</name>
</gene>
<evidence type="ECO:0000313" key="1">
    <source>
        <dbReference type="EMBL" id="POM57866.1"/>
    </source>
</evidence>
<dbReference type="EMBL" id="NCKW01020471">
    <property type="protein sequence ID" value="POM57866.1"/>
    <property type="molecule type" value="Genomic_DNA"/>
</dbReference>
<proteinExistence type="predicted"/>
<evidence type="ECO:0008006" key="3">
    <source>
        <dbReference type="Google" id="ProtNLM"/>
    </source>
</evidence>
<organism evidence="1 2">
    <name type="scientific">Phytophthora palmivora</name>
    <dbReference type="NCBI Taxonomy" id="4796"/>
    <lineage>
        <taxon>Eukaryota</taxon>
        <taxon>Sar</taxon>
        <taxon>Stramenopiles</taxon>
        <taxon>Oomycota</taxon>
        <taxon>Peronosporomycetes</taxon>
        <taxon>Peronosporales</taxon>
        <taxon>Peronosporaceae</taxon>
        <taxon>Phytophthora</taxon>
    </lineage>
</organism>
<protein>
    <recommendedName>
        <fullName evidence="3">Chromo domain-containing protein</fullName>
    </recommendedName>
</protein>
<dbReference type="Proteomes" id="UP000237271">
    <property type="component" value="Unassembled WGS sequence"/>
</dbReference>
<dbReference type="OrthoDB" id="117820at2759"/>
<dbReference type="InterPro" id="IPR016197">
    <property type="entry name" value="Chromo-like_dom_sf"/>
</dbReference>
<comment type="caution">
    <text evidence="1">The sequence shown here is derived from an EMBL/GenBank/DDBJ whole genome shotgun (WGS) entry which is preliminary data.</text>
</comment>